<reference evidence="14" key="1">
    <citation type="journal article" date="2020" name="Stud. Mycol.">
        <title>101 Dothideomycetes genomes: A test case for predicting lifestyles and emergence of pathogens.</title>
        <authorList>
            <person name="Haridas S."/>
            <person name="Albert R."/>
            <person name="Binder M."/>
            <person name="Bloem J."/>
            <person name="LaButti K."/>
            <person name="Salamov A."/>
            <person name="Andreopoulos B."/>
            <person name="Baker S."/>
            <person name="Barry K."/>
            <person name="Bills G."/>
            <person name="Bluhm B."/>
            <person name="Cannon C."/>
            <person name="Castanera R."/>
            <person name="Culley D."/>
            <person name="Daum C."/>
            <person name="Ezra D."/>
            <person name="Gonzalez J."/>
            <person name="Henrissat B."/>
            <person name="Kuo A."/>
            <person name="Liang C."/>
            <person name="Lipzen A."/>
            <person name="Lutzoni F."/>
            <person name="Magnuson J."/>
            <person name="Mondo S."/>
            <person name="Nolan M."/>
            <person name="Ohm R."/>
            <person name="Pangilinan J."/>
            <person name="Park H.-J."/>
            <person name="Ramirez L."/>
            <person name="Alfaro M."/>
            <person name="Sun H."/>
            <person name="Tritt A."/>
            <person name="Yoshinaga Y."/>
            <person name="Zwiers L.-H."/>
            <person name="Turgeon B."/>
            <person name="Goodwin S."/>
            <person name="Spatafora J."/>
            <person name="Crous P."/>
            <person name="Grigoriev I."/>
        </authorList>
    </citation>
    <scope>NUCLEOTIDE SEQUENCE [LARGE SCALE GENOMIC DNA]</scope>
    <source>
        <strain evidence="14">CBS 304.66</strain>
    </source>
</reference>
<comment type="subcellular location">
    <subcellularLocation>
        <location evidence="1">Endoplasmic reticulum</location>
    </subcellularLocation>
</comment>
<keyword evidence="5" id="KW-0521">NADP</keyword>
<evidence type="ECO:0000256" key="9">
    <source>
        <dbReference type="ARBA" id="ARBA00026112"/>
    </source>
</evidence>
<dbReference type="SUPFAM" id="SSF51735">
    <property type="entry name" value="NAD(P)-binding Rossmann-fold domains"/>
    <property type="match status" value="1"/>
</dbReference>
<evidence type="ECO:0000313" key="14">
    <source>
        <dbReference type="Proteomes" id="UP000800093"/>
    </source>
</evidence>
<evidence type="ECO:0000256" key="6">
    <source>
        <dbReference type="ARBA" id="ARBA00022919"/>
    </source>
</evidence>
<dbReference type="GO" id="GO:0005789">
    <property type="term" value="C:endoplasmic reticulum membrane"/>
    <property type="evidence" value="ECO:0007669"/>
    <property type="project" value="TreeGrafter"/>
</dbReference>
<comment type="pathway">
    <text evidence="2">Lipid metabolism; sphingolipid metabolism.</text>
</comment>
<evidence type="ECO:0000256" key="8">
    <source>
        <dbReference type="ARBA" id="ARBA00023098"/>
    </source>
</evidence>
<evidence type="ECO:0000256" key="10">
    <source>
        <dbReference type="ARBA" id="ARBA00044737"/>
    </source>
</evidence>
<evidence type="ECO:0000256" key="2">
    <source>
        <dbReference type="ARBA" id="ARBA00004760"/>
    </source>
</evidence>
<sequence>MASGIFWATICLLILLGILSLDIMGFFSRGNKFKVEGRTVLLTGASYGMGRELARLLSERGANVILVARDLTKLQAALEYAKSSAKNPSTQRFTIISADVSSESENARLLAEAATWNNGELPEIVWANAGSSIPQLFIETSIETLRQQMDLNYWAAAYLAHKTLKAWLYPNTPYSPKEKSAKLEAPRHFIMTSSATAFYNLVGYSPYSPAKAAMRNLADGLRQEVLLYNGARRSSKSTDQAPAPFDINIQLIFPGTIKSPGLEQENKTKHPATFAVEDSDPEQTEIECATVAIKGLENGNYMTPTNWLVELMRISNLGGSPRDNIIKDTVGQWITSIAWLFIGPDLDSKVWGWGKKEGMQAFKQGK</sequence>
<dbReference type="GO" id="GO:0030148">
    <property type="term" value="P:sphingolipid biosynthetic process"/>
    <property type="evidence" value="ECO:0007669"/>
    <property type="project" value="InterPro"/>
</dbReference>
<comment type="pathway">
    <text evidence="3">Sphingolipid metabolism.</text>
</comment>
<dbReference type="InterPro" id="IPR036291">
    <property type="entry name" value="NAD(P)-bd_dom_sf"/>
</dbReference>
<feature type="transmembrane region" description="Helical" evidence="12">
    <location>
        <begin position="6"/>
        <end position="28"/>
    </location>
</feature>
<evidence type="ECO:0000256" key="7">
    <source>
        <dbReference type="ARBA" id="ARBA00023002"/>
    </source>
</evidence>
<keyword evidence="6" id="KW-0746">Sphingolipid metabolism</keyword>
<evidence type="ECO:0000256" key="11">
    <source>
        <dbReference type="ARBA" id="ARBA00048930"/>
    </source>
</evidence>
<keyword evidence="12" id="KW-0472">Membrane</keyword>
<name>A0A9P4N3V7_9PLEO</name>
<dbReference type="GO" id="GO:0047560">
    <property type="term" value="F:3-dehydrosphinganine reductase activity"/>
    <property type="evidence" value="ECO:0007669"/>
    <property type="project" value="UniProtKB-EC"/>
</dbReference>
<keyword evidence="12" id="KW-0812">Transmembrane</keyword>
<dbReference type="GO" id="GO:0006666">
    <property type="term" value="P:3-keto-sphinganine metabolic process"/>
    <property type="evidence" value="ECO:0007669"/>
    <property type="project" value="InterPro"/>
</dbReference>
<comment type="caution">
    <text evidence="13">The sequence shown here is derived from an EMBL/GenBank/DDBJ whole genome shotgun (WGS) entry which is preliminary data.</text>
</comment>
<keyword evidence="4" id="KW-0256">Endoplasmic reticulum</keyword>
<keyword evidence="14" id="KW-1185">Reference proteome</keyword>
<dbReference type="InterPro" id="IPR045022">
    <property type="entry name" value="KDSR-like"/>
</dbReference>
<dbReference type="Pfam" id="PF00106">
    <property type="entry name" value="adh_short"/>
    <property type="match status" value="1"/>
</dbReference>
<dbReference type="EMBL" id="ML986620">
    <property type="protein sequence ID" value="KAF2263983.1"/>
    <property type="molecule type" value="Genomic_DNA"/>
</dbReference>
<dbReference type="AlphaFoldDB" id="A0A9P4N3V7"/>
<protein>
    <recommendedName>
        <fullName evidence="9">3-dehydrosphinganine reductase</fullName>
        <ecNumber evidence="9">1.1.1.102</ecNumber>
    </recommendedName>
</protein>
<dbReference type="Gene3D" id="3.40.50.720">
    <property type="entry name" value="NAD(P)-binding Rossmann-like Domain"/>
    <property type="match status" value="1"/>
</dbReference>
<dbReference type="PRINTS" id="PR00081">
    <property type="entry name" value="GDHRDH"/>
</dbReference>
<evidence type="ECO:0000256" key="4">
    <source>
        <dbReference type="ARBA" id="ARBA00022824"/>
    </source>
</evidence>
<dbReference type="CDD" id="cd08939">
    <property type="entry name" value="KDSR-like_SDR_c"/>
    <property type="match status" value="1"/>
</dbReference>
<dbReference type="InterPro" id="IPR002347">
    <property type="entry name" value="SDR_fam"/>
</dbReference>
<evidence type="ECO:0000313" key="13">
    <source>
        <dbReference type="EMBL" id="KAF2263983.1"/>
    </source>
</evidence>
<dbReference type="Proteomes" id="UP000800093">
    <property type="component" value="Unassembled WGS sequence"/>
</dbReference>
<evidence type="ECO:0000256" key="3">
    <source>
        <dbReference type="ARBA" id="ARBA00004991"/>
    </source>
</evidence>
<dbReference type="PANTHER" id="PTHR43550">
    <property type="entry name" value="3-KETODIHYDROSPHINGOSINE REDUCTASE"/>
    <property type="match status" value="1"/>
</dbReference>
<dbReference type="OrthoDB" id="10267115at2759"/>
<dbReference type="PANTHER" id="PTHR43550:SF3">
    <property type="entry name" value="3-KETODIHYDROSPHINGOSINE REDUCTASE"/>
    <property type="match status" value="1"/>
</dbReference>
<keyword evidence="8" id="KW-0443">Lipid metabolism</keyword>
<keyword evidence="7" id="KW-0560">Oxidoreductase</keyword>
<evidence type="ECO:0000256" key="12">
    <source>
        <dbReference type="SAM" id="Phobius"/>
    </source>
</evidence>
<evidence type="ECO:0000256" key="5">
    <source>
        <dbReference type="ARBA" id="ARBA00022857"/>
    </source>
</evidence>
<comment type="catalytic activity">
    <reaction evidence="11">
        <text>sphinganine + NADP(+) = 3-oxosphinganine + NADPH + H(+)</text>
        <dbReference type="Rhea" id="RHEA:22640"/>
        <dbReference type="ChEBI" id="CHEBI:15378"/>
        <dbReference type="ChEBI" id="CHEBI:57783"/>
        <dbReference type="ChEBI" id="CHEBI:57817"/>
        <dbReference type="ChEBI" id="CHEBI:58299"/>
        <dbReference type="ChEBI" id="CHEBI:58349"/>
        <dbReference type="EC" id="1.1.1.102"/>
    </reaction>
    <physiologicalReaction direction="right-to-left" evidence="11">
        <dbReference type="Rhea" id="RHEA:22642"/>
    </physiologicalReaction>
</comment>
<dbReference type="EC" id="1.1.1.102" evidence="9"/>
<organism evidence="13 14">
    <name type="scientific">Lojkania enalia</name>
    <dbReference type="NCBI Taxonomy" id="147567"/>
    <lineage>
        <taxon>Eukaryota</taxon>
        <taxon>Fungi</taxon>
        <taxon>Dikarya</taxon>
        <taxon>Ascomycota</taxon>
        <taxon>Pezizomycotina</taxon>
        <taxon>Dothideomycetes</taxon>
        <taxon>Pleosporomycetidae</taxon>
        <taxon>Pleosporales</taxon>
        <taxon>Pleosporales incertae sedis</taxon>
        <taxon>Lojkania</taxon>
    </lineage>
</organism>
<evidence type="ECO:0000256" key="1">
    <source>
        <dbReference type="ARBA" id="ARBA00004240"/>
    </source>
</evidence>
<comment type="function">
    <text evidence="10">Catalyzes the reduction of 3'-oxosphinganine (3-ketodihydrosphingosine/KDS) to sphinganine (dihydrosphingosine/DHS), the second step of de novo sphingolipid biosynthesis.</text>
</comment>
<proteinExistence type="predicted"/>
<accession>A0A9P4N3V7</accession>
<gene>
    <name evidence="13" type="ORF">CC78DRAFT_517636</name>
</gene>
<keyword evidence="12" id="KW-1133">Transmembrane helix</keyword>